<dbReference type="AlphaFoldDB" id="A0AAD6G5U3"/>
<proteinExistence type="predicted"/>
<evidence type="ECO:0000313" key="1">
    <source>
        <dbReference type="EMBL" id="KAJ5460446.1"/>
    </source>
</evidence>
<dbReference type="Proteomes" id="UP001213681">
    <property type="component" value="Unassembled WGS sequence"/>
</dbReference>
<gene>
    <name evidence="1" type="ORF">N7458_001998</name>
</gene>
<organism evidence="1 2">
    <name type="scientific">Penicillium daleae</name>
    <dbReference type="NCBI Taxonomy" id="63821"/>
    <lineage>
        <taxon>Eukaryota</taxon>
        <taxon>Fungi</taxon>
        <taxon>Dikarya</taxon>
        <taxon>Ascomycota</taxon>
        <taxon>Pezizomycotina</taxon>
        <taxon>Eurotiomycetes</taxon>
        <taxon>Eurotiomycetidae</taxon>
        <taxon>Eurotiales</taxon>
        <taxon>Aspergillaceae</taxon>
        <taxon>Penicillium</taxon>
    </lineage>
</organism>
<dbReference type="RefSeq" id="XP_056769488.1">
    <property type="nucleotide sequence ID" value="XM_056905381.1"/>
</dbReference>
<sequence>MGAADEFAAIIACYIEIMGKNSKDSSFQSPDVSMLISQAGDYLRKCKKRARNIKTGRPTRGLLPPVGLTPPCRKMADDMVNLYLSSFESASEYQRLWDNPDGVAPKIRLKVLLVIGIGSSLYDHGDSCGTS</sequence>
<reference evidence="1" key="1">
    <citation type="submission" date="2022-12" db="EMBL/GenBank/DDBJ databases">
        <authorList>
            <person name="Petersen C."/>
        </authorList>
    </citation>
    <scope>NUCLEOTIDE SEQUENCE</scope>
    <source>
        <strain evidence="1">IBT 16125</strain>
    </source>
</reference>
<reference evidence="1" key="2">
    <citation type="journal article" date="2023" name="IMA Fungus">
        <title>Comparative genomic study of the Penicillium genus elucidates a diverse pangenome and 15 lateral gene transfer events.</title>
        <authorList>
            <person name="Petersen C."/>
            <person name="Sorensen T."/>
            <person name="Nielsen M.R."/>
            <person name="Sondergaard T.E."/>
            <person name="Sorensen J.L."/>
            <person name="Fitzpatrick D.A."/>
            <person name="Frisvad J.C."/>
            <person name="Nielsen K.L."/>
        </authorList>
    </citation>
    <scope>NUCLEOTIDE SEQUENCE</scope>
    <source>
        <strain evidence="1">IBT 16125</strain>
    </source>
</reference>
<accession>A0AAD6G5U3</accession>
<comment type="caution">
    <text evidence="1">The sequence shown here is derived from an EMBL/GenBank/DDBJ whole genome shotgun (WGS) entry which is preliminary data.</text>
</comment>
<evidence type="ECO:0000313" key="2">
    <source>
        <dbReference type="Proteomes" id="UP001213681"/>
    </source>
</evidence>
<name>A0AAD6G5U3_9EURO</name>
<protein>
    <submittedName>
        <fullName evidence="1">Uncharacterized protein</fullName>
    </submittedName>
</protein>
<keyword evidence="2" id="KW-1185">Reference proteome</keyword>
<dbReference type="GeneID" id="81595624"/>
<dbReference type="EMBL" id="JAPVEA010000002">
    <property type="protein sequence ID" value="KAJ5460446.1"/>
    <property type="molecule type" value="Genomic_DNA"/>
</dbReference>